<proteinExistence type="predicted"/>
<gene>
    <name evidence="1" type="ORF">L1049_013703</name>
</gene>
<evidence type="ECO:0008006" key="3">
    <source>
        <dbReference type="Google" id="ProtNLM"/>
    </source>
</evidence>
<dbReference type="Proteomes" id="UP001415857">
    <property type="component" value="Unassembled WGS sequence"/>
</dbReference>
<dbReference type="InterPro" id="IPR036908">
    <property type="entry name" value="RlpA-like_sf"/>
</dbReference>
<dbReference type="CDD" id="cd22269">
    <property type="entry name" value="DPBB_EG45-like"/>
    <property type="match status" value="1"/>
</dbReference>
<sequence>MEFSVKAISGILILLCIGGSLLVLGDMGTAASYDPLYLTSKCNGSDSSGQGKMFAAVNQGLWDDGAACGRRYRLSCVSGPCKDMEVTIEVEVLYFCTRSLCNSTLALHKDAFADVSSSPNATIRIDFTQL</sequence>
<dbReference type="PANTHER" id="PTHR47480:SF6">
    <property type="entry name" value="EXPANSIN-LIKE EG45 DOMAIN-CONTAINING PROTEIN"/>
    <property type="match status" value="1"/>
</dbReference>
<organism evidence="1 2">
    <name type="scientific">Liquidambar formosana</name>
    <name type="common">Formosan gum</name>
    <dbReference type="NCBI Taxonomy" id="63359"/>
    <lineage>
        <taxon>Eukaryota</taxon>
        <taxon>Viridiplantae</taxon>
        <taxon>Streptophyta</taxon>
        <taxon>Embryophyta</taxon>
        <taxon>Tracheophyta</taxon>
        <taxon>Spermatophyta</taxon>
        <taxon>Magnoliopsida</taxon>
        <taxon>eudicotyledons</taxon>
        <taxon>Gunneridae</taxon>
        <taxon>Pentapetalae</taxon>
        <taxon>Saxifragales</taxon>
        <taxon>Altingiaceae</taxon>
        <taxon>Liquidambar</taxon>
    </lineage>
</organism>
<name>A0AAP0RM87_LIQFO</name>
<dbReference type="Gene3D" id="2.40.40.10">
    <property type="entry name" value="RlpA-like domain"/>
    <property type="match status" value="1"/>
</dbReference>
<evidence type="ECO:0000313" key="1">
    <source>
        <dbReference type="EMBL" id="KAK9280018.1"/>
    </source>
</evidence>
<reference evidence="1 2" key="1">
    <citation type="journal article" date="2024" name="Plant J.">
        <title>Genome sequences and population genomics reveal climatic adaptation and genomic divergence between two closely related sweetgum species.</title>
        <authorList>
            <person name="Xu W.Q."/>
            <person name="Ren C.Q."/>
            <person name="Zhang X.Y."/>
            <person name="Comes H.P."/>
            <person name="Liu X.H."/>
            <person name="Li Y.G."/>
            <person name="Kettle C.J."/>
            <person name="Jalonen R."/>
            <person name="Gaisberger H."/>
            <person name="Ma Y.Z."/>
            <person name="Qiu Y.X."/>
        </authorList>
    </citation>
    <scope>NUCLEOTIDE SEQUENCE [LARGE SCALE GENOMIC DNA]</scope>
    <source>
        <strain evidence="1">Hangzhou</strain>
    </source>
</reference>
<dbReference type="EMBL" id="JBBPBK010000008">
    <property type="protein sequence ID" value="KAK9280018.1"/>
    <property type="molecule type" value="Genomic_DNA"/>
</dbReference>
<dbReference type="SUPFAM" id="SSF50685">
    <property type="entry name" value="Barwin-like endoglucanases"/>
    <property type="match status" value="1"/>
</dbReference>
<protein>
    <recommendedName>
        <fullName evidence="3">Expansin-like EG45 domain-containing protein</fullName>
    </recommendedName>
</protein>
<keyword evidence="2" id="KW-1185">Reference proteome</keyword>
<accession>A0AAP0RM87</accession>
<dbReference type="AlphaFoldDB" id="A0AAP0RM87"/>
<dbReference type="PANTHER" id="PTHR47480">
    <property type="entry name" value="EG45-LIKE DOMAIN CONTAINING PROTEIN"/>
    <property type="match status" value="1"/>
</dbReference>
<evidence type="ECO:0000313" key="2">
    <source>
        <dbReference type="Proteomes" id="UP001415857"/>
    </source>
</evidence>
<comment type="caution">
    <text evidence="1">The sequence shown here is derived from an EMBL/GenBank/DDBJ whole genome shotgun (WGS) entry which is preliminary data.</text>
</comment>